<reference evidence="3 4" key="2">
    <citation type="submission" date="2023-12" db="EMBL/GenBank/DDBJ databases">
        <authorList>
            <consortium name="Cladostephus spongiosus"/>
            <person name="Lorente B."/>
            <person name="Cabral C."/>
            <person name="Frias J."/>
            <person name="Faria J."/>
            <person name="Toubarro D."/>
        </authorList>
    </citation>
    <scope>NUCLEOTIDE SEQUENCE [LARGE SCALE GENOMIC DNA]</scope>
    <source>
        <strain evidence="3 4">ZMCS4</strain>
    </source>
</reference>
<evidence type="ECO:0000259" key="2">
    <source>
        <dbReference type="Pfam" id="PF03372"/>
    </source>
</evidence>
<keyword evidence="1" id="KW-0472">Membrane</keyword>
<comment type="caution">
    <text evidence="3">The sequence shown here is derived from an EMBL/GenBank/DDBJ whole genome shotgun (WGS) entry which is preliminary data.</text>
</comment>
<evidence type="ECO:0000313" key="4">
    <source>
        <dbReference type="Proteomes" id="UP001310248"/>
    </source>
</evidence>
<dbReference type="RefSeq" id="WP_329774757.1">
    <property type="nucleotide sequence ID" value="NZ_JAYDYW010000005.1"/>
</dbReference>
<keyword evidence="3" id="KW-0255">Endonuclease</keyword>
<dbReference type="InterPro" id="IPR005135">
    <property type="entry name" value="Endo/exonuclease/phosphatase"/>
</dbReference>
<sequence>MNKLAKLTSIVLSISCLLAAGAILSLPHLPDTPLAISVSYLSLFSPRWWAILLALTPILFIRQLGKWQFLSWALCAVVFVQFQDLQLKLPQQEAGQLTILSLNNGNGASSENIRQLVAELQPDIVFMQESKPERVQQVFDDSWYSHCDHLCTVSKTPIEHQGSLSRETFGGFGKFAVFYHTTIAGKELSIANIHMDTPRPTINALIHRSFEPDAFNNLHFARNMQASLVASWAKQQSSYIAAGDFNMTVQENLYQRHLASLNNGIDLVGSGINYTKYTSWHGARIDHVLASADLNFASARALDSVGGDHRPITASFALP</sequence>
<reference evidence="4" key="1">
    <citation type="submission" date="2023-07" db="EMBL/GenBank/DDBJ databases">
        <title>Draft genome sequence of Agarivorans aestuarii strain ZMCS4, a CAZymes producing bacteria isolated from the marine brown algae Clodostephus spongiosus.</title>
        <authorList>
            <person name="Lorente B."/>
            <person name="Cabral C."/>
            <person name="Frias J."/>
            <person name="Faria J."/>
            <person name="Toubarro D."/>
        </authorList>
    </citation>
    <scope>NUCLEOTIDE SEQUENCE [LARGE SCALE GENOMIC DNA]</scope>
    <source>
        <strain evidence="4">ZMCS4</strain>
    </source>
</reference>
<dbReference type="Proteomes" id="UP001310248">
    <property type="component" value="Unassembled WGS sequence"/>
</dbReference>
<gene>
    <name evidence="3" type="ORF">SNR37_002880</name>
</gene>
<dbReference type="EMBL" id="JAYDYW010000005">
    <property type="protein sequence ID" value="MEE1673457.1"/>
    <property type="molecule type" value="Genomic_DNA"/>
</dbReference>
<accession>A0ABU7G2I4</accession>
<proteinExistence type="predicted"/>
<dbReference type="Pfam" id="PF03372">
    <property type="entry name" value="Exo_endo_phos"/>
    <property type="match status" value="1"/>
</dbReference>
<dbReference type="PROSITE" id="PS00726">
    <property type="entry name" value="AP_NUCLEASE_F1_1"/>
    <property type="match status" value="1"/>
</dbReference>
<keyword evidence="1" id="KW-0812">Transmembrane</keyword>
<keyword evidence="4" id="KW-1185">Reference proteome</keyword>
<name>A0ABU7G2I4_9ALTE</name>
<feature type="transmembrane region" description="Helical" evidence="1">
    <location>
        <begin position="41"/>
        <end position="61"/>
    </location>
</feature>
<evidence type="ECO:0000256" key="1">
    <source>
        <dbReference type="SAM" id="Phobius"/>
    </source>
</evidence>
<feature type="domain" description="Endonuclease/exonuclease/phosphatase" evidence="2">
    <location>
        <begin position="106"/>
        <end position="309"/>
    </location>
</feature>
<dbReference type="InterPro" id="IPR020847">
    <property type="entry name" value="AP_endonuclease_F1_BS"/>
</dbReference>
<organism evidence="3 4">
    <name type="scientific">Agarivorans aestuarii</name>
    <dbReference type="NCBI Taxonomy" id="1563703"/>
    <lineage>
        <taxon>Bacteria</taxon>
        <taxon>Pseudomonadati</taxon>
        <taxon>Pseudomonadota</taxon>
        <taxon>Gammaproteobacteria</taxon>
        <taxon>Alteromonadales</taxon>
        <taxon>Alteromonadaceae</taxon>
        <taxon>Agarivorans</taxon>
    </lineage>
</organism>
<keyword evidence="3" id="KW-0540">Nuclease</keyword>
<dbReference type="GO" id="GO:0004519">
    <property type="term" value="F:endonuclease activity"/>
    <property type="evidence" value="ECO:0007669"/>
    <property type="project" value="UniProtKB-KW"/>
</dbReference>
<protein>
    <submittedName>
        <fullName evidence="3">Endonuclease/exonuclease/phosphatase family protein</fullName>
    </submittedName>
</protein>
<dbReference type="SUPFAM" id="SSF56219">
    <property type="entry name" value="DNase I-like"/>
    <property type="match status" value="1"/>
</dbReference>
<keyword evidence="1" id="KW-1133">Transmembrane helix</keyword>
<dbReference type="Gene3D" id="3.60.10.10">
    <property type="entry name" value="Endonuclease/exonuclease/phosphatase"/>
    <property type="match status" value="1"/>
</dbReference>
<dbReference type="InterPro" id="IPR036691">
    <property type="entry name" value="Endo/exonu/phosph_ase_sf"/>
</dbReference>
<keyword evidence="3" id="KW-0378">Hydrolase</keyword>
<evidence type="ECO:0000313" key="3">
    <source>
        <dbReference type="EMBL" id="MEE1673457.1"/>
    </source>
</evidence>